<dbReference type="Proteomes" id="UP001166093">
    <property type="component" value="Unassembled WGS sequence"/>
</dbReference>
<feature type="non-terminal residue" evidence="2">
    <location>
        <position position="1"/>
    </location>
</feature>
<dbReference type="PANTHER" id="PTHR16435:SF3">
    <property type="entry name" value="SPERMATOGENESIS-ASSOCIATED PROTEIN 6"/>
    <property type="match status" value="1"/>
</dbReference>
<feature type="compositionally biased region" description="Polar residues" evidence="1">
    <location>
        <begin position="23"/>
        <end position="48"/>
    </location>
</feature>
<dbReference type="InterPro" id="IPR042769">
    <property type="entry name" value="SPATA6_fam"/>
</dbReference>
<reference evidence="2" key="1">
    <citation type="journal article" date="2021" name="Cell">
        <title>Tracing the genetic footprints of vertebrate landing in non-teleost ray-finned fishes.</title>
        <authorList>
            <person name="Bi X."/>
            <person name="Wang K."/>
            <person name="Yang L."/>
            <person name="Pan H."/>
            <person name="Jiang H."/>
            <person name="Wei Q."/>
            <person name="Fang M."/>
            <person name="Yu H."/>
            <person name="Zhu C."/>
            <person name="Cai Y."/>
            <person name="He Y."/>
            <person name="Gan X."/>
            <person name="Zeng H."/>
            <person name="Yu D."/>
            <person name="Zhu Y."/>
            <person name="Jiang H."/>
            <person name="Qiu Q."/>
            <person name="Yang H."/>
            <person name="Zhang Y.E."/>
            <person name="Wang W."/>
            <person name="Zhu M."/>
            <person name="He S."/>
            <person name="Zhang G."/>
        </authorList>
    </citation>
    <scope>NUCLEOTIDE SEQUENCE</scope>
    <source>
        <strain evidence="2">Pddl_001</strain>
    </source>
</reference>
<sequence length="351" mass="39990">MLMRCSTQPFKPLKSKKSSGSPTAAQQNQLSRSYDKPTVSSQSRSLTPYTRRRMCKLSEEARQRLAHFGLGLYKFKKDTDVSLCRAACRLPVDSRMDDSALSFQSPSSKQNLWHHSPGSRVCEDPSLLGSYRPKTARVIREPRETGGLSRSSELFDERFISRPASRHTSSVRPLKVHSAPSLAQKCPQSPLLSRASLKERFQTDPSTPTNWEEIHERIKKILKTRRTRQRLTFVRWGLWETVLRKAVSCNNSLCDSGLQEEGGHISYSYKCKLLHSSELGSTHCDDSHKETCPFFSSFSSGFLSNPLVHLDAGEYWSNRAAQFKEKPHRAAFEESMDKIYRNMYRKATSTS</sequence>
<evidence type="ECO:0000256" key="1">
    <source>
        <dbReference type="SAM" id="MobiDB-lite"/>
    </source>
</evidence>
<feature type="non-terminal residue" evidence="2">
    <location>
        <position position="351"/>
    </location>
</feature>
<comment type="caution">
    <text evidence="2">The sequence shown here is derived from an EMBL/GenBank/DDBJ whole genome shotgun (WGS) entry which is preliminary data.</text>
</comment>
<feature type="region of interest" description="Disordered" evidence="1">
    <location>
        <begin position="1"/>
        <end position="51"/>
    </location>
</feature>
<gene>
    <name evidence="2" type="primary">Spata6</name>
    <name evidence="2" type="ORF">GTO93_0001182</name>
</gene>
<organism evidence="2 3">
    <name type="scientific">Polyodon spathula</name>
    <name type="common">North American paddlefish</name>
    <name type="synonym">Squalus spathula</name>
    <dbReference type="NCBI Taxonomy" id="7913"/>
    <lineage>
        <taxon>Eukaryota</taxon>
        <taxon>Metazoa</taxon>
        <taxon>Chordata</taxon>
        <taxon>Craniata</taxon>
        <taxon>Vertebrata</taxon>
        <taxon>Euteleostomi</taxon>
        <taxon>Actinopterygii</taxon>
        <taxon>Chondrostei</taxon>
        <taxon>Acipenseriformes</taxon>
        <taxon>Polyodontidae</taxon>
        <taxon>Polyodon</taxon>
    </lineage>
</organism>
<dbReference type="PANTHER" id="PTHR16435">
    <property type="entry name" value="SPERMATOGENESIS-ASSOCIATED PROTEIN 6 SPATA6"/>
    <property type="match status" value="1"/>
</dbReference>
<name>A0ABS2Y1A6_POLSP</name>
<proteinExistence type="predicted"/>
<keyword evidence="3" id="KW-1185">Reference proteome</keyword>
<accession>A0ABS2Y1A6</accession>
<evidence type="ECO:0000313" key="2">
    <source>
        <dbReference type="EMBL" id="MBN3279990.1"/>
    </source>
</evidence>
<evidence type="ECO:0000313" key="3">
    <source>
        <dbReference type="Proteomes" id="UP001166093"/>
    </source>
</evidence>
<protein>
    <submittedName>
        <fullName evidence="2">SPAT6 protein</fullName>
    </submittedName>
</protein>
<dbReference type="EMBL" id="JAAWVQ010094642">
    <property type="protein sequence ID" value="MBN3279990.1"/>
    <property type="molecule type" value="Genomic_DNA"/>
</dbReference>